<sequence>MTTTATTQTTKCPQWCSHHRDDGEGGIVHRASVTEGEATVELQVGPENDGLPILLPEVIECGASAARDLSHALRLAAWIVEGHPDAYLLVDRK</sequence>
<evidence type="ECO:0000313" key="2">
    <source>
        <dbReference type="Proteomes" id="UP001382727"/>
    </source>
</evidence>
<gene>
    <name evidence="1" type="ORF">V1351_07240</name>
</gene>
<dbReference type="RefSeq" id="WP_338752135.1">
    <property type="nucleotide sequence ID" value="NZ_CP144913.1"/>
</dbReference>
<accession>A0ABZ2ML80</accession>
<proteinExistence type="predicted"/>
<dbReference type="EMBL" id="CP144913">
    <property type="protein sequence ID" value="WXB77861.1"/>
    <property type="molecule type" value="Genomic_DNA"/>
</dbReference>
<evidence type="ECO:0000313" key="1">
    <source>
        <dbReference type="EMBL" id="WXB77861.1"/>
    </source>
</evidence>
<name>A0ABZ2ML80_9MICO</name>
<dbReference type="Proteomes" id="UP001382727">
    <property type="component" value="Chromosome"/>
</dbReference>
<organism evidence="1 2">
    <name type="scientific">Janibacter alittae</name>
    <dbReference type="NCBI Taxonomy" id="3115209"/>
    <lineage>
        <taxon>Bacteria</taxon>
        <taxon>Bacillati</taxon>
        <taxon>Actinomycetota</taxon>
        <taxon>Actinomycetes</taxon>
        <taxon>Micrococcales</taxon>
        <taxon>Intrasporangiaceae</taxon>
        <taxon>Janibacter</taxon>
    </lineage>
</organism>
<reference evidence="1 2" key="1">
    <citation type="submission" date="2024-02" db="EMBL/GenBank/DDBJ databases">
        <title>Janibacter sp. nov., isolated from gut of marine sandworm.</title>
        <authorList>
            <person name="Kim B."/>
            <person name="Jun M.O."/>
            <person name="Shin N.-R."/>
        </authorList>
    </citation>
    <scope>NUCLEOTIDE SEQUENCE [LARGE SCALE GENOMIC DNA]</scope>
    <source>
        <strain evidence="1 2">A1S7</strain>
    </source>
</reference>
<protein>
    <submittedName>
        <fullName evidence="1">Uncharacterized protein</fullName>
    </submittedName>
</protein>
<keyword evidence="2" id="KW-1185">Reference proteome</keyword>